<dbReference type="STRING" id="52.CMC5_035290"/>
<accession>A0A0K1EFB1</accession>
<feature type="domain" description="Type 4 fimbrial biogenesis protein PilX N-terminal" evidence="1">
    <location>
        <begin position="17"/>
        <end position="66"/>
    </location>
</feature>
<dbReference type="KEGG" id="ccro:CMC5_035290"/>
<dbReference type="AlphaFoldDB" id="A0A0K1EFB1"/>
<dbReference type="InterPro" id="IPR025746">
    <property type="entry name" value="PilX_N_dom"/>
</dbReference>
<evidence type="ECO:0000259" key="1">
    <source>
        <dbReference type="Pfam" id="PF14341"/>
    </source>
</evidence>
<reference evidence="2 3" key="1">
    <citation type="submission" date="2015-07" db="EMBL/GenBank/DDBJ databases">
        <title>Genome analysis of myxobacterium Chondromyces crocatus Cm c5 reveals a high potential for natural compound synthesis and the genetic basis for the loss of fruiting body formation.</title>
        <authorList>
            <person name="Zaburannyi N."/>
            <person name="Bunk B."/>
            <person name="Maier J."/>
            <person name="Overmann J."/>
            <person name="Mueller R."/>
        </authorList>
    </citation>
    <scope>NUCLEOTIDE SEQUENCE [LARGE SCALE GENOMIC DNA]</scope>
    <source>
        <strain evidence="2 3">Cm c5</strain>
    </source>
</reference>
<protein>
    <recommendedName>
        <fullName evidence="1">Type 4 fimbrial biogenesis protein PilX N-terminal domain-containing protein</fullName>
    </recommendedName>
</protein>
<proteinExistence type="predicted"/>
<evidence type="ECO:0000313" key="2">
    <source>
        <dbReference type="EMBL" id="AKT39382.1"/>
    </source>
</evidence>
<dbReference type="Pfam" id="PF14341">
    <property type="entry name" value="PilX_N"/>
    <property type="match status" value="1"/>
</dbReference>
<organism evidence="2 3">
    <name type="scientific">Chondromyces crocatus</name>
    <dbReference type="NCBI Taxonomy" id="52"/>
    <lineage>
        <taxon>Bacteria</taxon>
        <taxon>Pseudomonadati</taxon>
        <taxon>Myxococcota</taxon>
        <taxon>Polyangia</taxon>
        <taxon>Polyangiales</taxon>
        <taxon>Polyangiaceae</taxon>
        <taxon>Chondromyces</taxon>
    </lineage>
</organism>
<gene>
    <name evidence="2" type="ORF">CMC5_035290</name>
</gene>
<dbReference type="EMBL" id="CP012159">
    <property type="protein sequence ID" value="AKT39382.1"/>
    <property type="molecule type" value="Genomic_DNA"/>
</dbReference>
<sequence>MVISPHLSRVRARSRERGAAVFIVVLLVAMLTAIGVFAAHAASLSTISSGYARQSTQARYLTELALQATIAQLDNADIGPSLIQESRRKDAYVCDASAPERCCFAAEPGDRCFRFSREALEGFTGSLVVPYTPTIPGSLGKADLQYRIEVEMSDFSRARPPPPGMDLTSAGAVNTDAVMVTLNATSVVYPAPGPNAPMDDKTLVAMSGNQELLSAHVVVINVPIK</sequence>
<dbReference type="RefSeq" id="WP_050431481.1">
    <property type="nucleotide sequence ID" value="NZ_CP012159.1"/>
</dbReference>
<evidence type="ECO:0000313" key="3">
    <source>
        <dbReference type="Proteomes" id="UP000067626"/>
    </source>
</evidence>
<keyword evidence="3" id="KW-1185">Reference proteome</keyword>
<dbReference type="Proteomes" id="UP000067626">
    <property type="component" value="Chromosome"/>
</dbReference>
<dbReference type="OrthoDB" id="5514602at2"/>
<name>A0A0K1EFB1_CHOCO</name>